<proteinExistence type="predicted"/>
<accession>A0A7S3R452</accession>
<evidence type="ECO:0000313" key="2">
    <source>
        <dbReference type="EMBL" id="CAE0502011.1"/>
    </source>
</evidence>
<dbReference type="InterPro" id="IPR000157">
    <property type="entry name" value="TIR_dom"/>
</dbReference>
<sequence length="328" mass="36119">MYVEHPEIKIQDAAKGCLLQLGVLDDEAAKHANKVFDSSGSGQSYDVFLSHKRTDAKDFARALYNLLVLRGVATFLDFEYQEELQLETGLSELVASCRNFVFVLTDNVLASKWCLQELEAAVDNRINIVLVVKEGSRWKDEEGRKTTPFPGPNIIAELPDKVKPVFTRKAIHHSDEYYSSFIEMLMKKVTANKPTPPEESTSTCQSRAAMSAPTDLLRLWWMAVDVVRPPLCQQMLLFAEQRPALTACLCAAYVSLSRREAGLQRNECSQVMNDMLAKRMICKPPTGGSCGVLASCKPPTGSGCGVLASAQAACCPARTLLATTVLHL</sequence>
<dbReference type="GO" id="GO:0007165">
    <property type="term" value="P:signal transduction"/>
    <property type="evidence" value="ECO:0007669"/>
    <property type="project" value="InterPro"/>
</dbReference>
<gene>
    <name evidence="2" type="ORF">DTER00134_LOCUS17084</name>
</gene>
<name>A0A7S3R452_DUNTE</name>
<dbReference type="PROSITE" id="PS50104">
    <property type="entry name" value="TIR"/>
    <property type="match status" value="1"/>
</dbReference>
<dbReference type="SMART" id="SM00255">
    <property type="entry name" value="TIR"/>
    <property type="match status" value="1"/>
</dbReference>
<dbReference type="SUPFAM" id="SSF52200">
    <property type="entry name" value="Toll/Interleukin receptor TIR domain"/>
    <property type="match status" value="1"/>
</dbReference>
<organism evidence="2">
    <name type="scientific">Dunaliella tertiolecta</name>
    <name type="common">Green alga</name>
    <dbReference type="NCBI Taxonomy" id="3047"/>
    <lineage>
        <taxon>Eukaryota</taxon>
        <taxon>Viridiplantae</taxon>
        <taxon>Chlorophyta</taxon>
        <taxon>core chlorophytes</taxon>
        <taxon>Chlorophyceae</taxon>
        <taxon>CS clade</taxon>
        <taxon>Chlamydomonadales</taxon>
        <taxon>Dunaliellaceae</taxon>
        <taxon>Dunaliella</taxon>
    </lineage>
</organism>
<dbReference type="InterPro" id="IPR035897">
    <property type="entry name" value="Toll_tir_struct_dom_sf"/>
</dbReference>
<reference evidence="2" key="1">
    <citation type="submission" date="2021-01" db="EMBL/GenBank/DDBJ databases">
        <authorList>
            <person name="Corre E."/>
            <person name="Pelletier E."/>
            <person name="Niang G."/>
            <person name="Scheremetjew M."/>
            <person name="Finn R."/>
            <person name="Kale V."/>
            <person name="Holt S."/>
            <person name="Cochrane G."/>
            <person name="Meng A."/>
            <person name="Brown T."/>
            <person name="Cohen L."/>
        </authorList>
    </citation>
    <scope>NUCLEOTIDE SEQUENCE</scope>
    <source>
        <strain evidence="2">CCMP1320</strain>
    </source>
</reference>
<protein>
    <recommendedName>
        <fullName evidence="1">TIR domain-containing protein</fullName>
    </recommendedName>
</protein>
<dbReference type="Gene3D" id="3.40.50.10140">
    <property type="entry name" value="Toll/interleukin-1 receptor homology (TIR) domain"/>
    <property type="match status" value="1"/>
</dbReference>
<evidence type="ECO:0000259" key="1">
    <source>
        <dbReference type="PROSITE" id="PS50104"/>
    </source>
</evidence>
<dbReference type="AlphaFoldDB" id="A0A7S3R452"/>
<dbReference type="Pfam" id="PF13676">
    <property type="entry name" value="TIR_2"/>
    <property type="match status" value="1"/>
</dbReference>
<feature type="domain" description="TIR" evidence="1">
    <location>
        <begin position="43"/>
        <end position="193"/>
    </location>
</feature>
<dbReference type="EMBL" id="HBIP01028238">
    <property type="protein sequence ID" value="CAE0502011.1"/>
    <property type="molecule type" value="Transcribed_RNA"/>
</dbReference>